<accession>A0A380JAD4</accession>
<dbReference type="EC" id="2.2.1.2" evidence="4"/>
<dbReference type="FunFam" id="3.20.20.70:FF:000018">
    <property type="entry name" value="Probable transaldolase"/>
    <property type="match status" value="1"/>
</dbReference>
<protein>
    <submittedName>
        <fullName evidence="4">Transaldolase</fullName>
        <ecNumber evidence="4">2.2.1.2</ecNumber>
        <ecNumber evidence="4">4.1.2.-</ecNumber>
    </submittedName>
</protein>
<dbReference type="NCBIfam" id="NF009299">
    <property type="entry name" value="PRK12656.1"/>
    <property type="match status" value="1"/>
</dbReference>
<sequence>MEFLLDSLNLEAIKKWQEILPLAGVTSNPSIAKKEGKIDFFQRLKEVRRIIGLDASLHVQVVAKDYQGILRDAQKIRQETDEQIYIKIPVTPDGLAAIKTLKTQGYNITATAIYTTMQGLLAISAGADYLAPYYNRMENLSIDSGQVIKELAQAIERMGSSSKILAASFKNVAQVTNALAQGAQAVTAGPDVFEAAFAMPSIDKAVADFAADWQACQGKDSI</sequence>
<keyword evidence="4" id="KW-0456">Lyase</keyword>
<dbReference type="EMBL" id="UHFA01000002">
    <property type="protein sequence ID" value="SUN35045.1"/>
    <property type="molecule type" value="Genomic_DNA"/>
</dbReference>
<dbReference type="RefSeq" id="WP_002997553.1">
    <property type="nucleotide sequence ID" value="NZ_UHFA01000002.1"/>
</dbReference>
<keyword evidence="4" id="KW-0808">Transferase</keyword>
<evidence type="ECO:0000256" key="3">
    <source>
        <dbReference type="ARBA" id="ARBA00023270"/>
    </source>
</evidence>
<dbReference type="PROSITE" id="PS00958">
    <property type="entry name" value="TRANSALDOLASE_2"/>
    <property type="match status" value="1"/>
</dbReference>
<dbReference type="GO" id="GO:0005737">
    <property type="term" value="C:cytoplasm"/>
    <property type="evidence" value="ECO:0007669"/>
    <property type="project" value="UniProtKB-SubCell"/>
</dbReference>
<dbReference type="SUPFAM" id="SSF51569">
    <property type="entry name" value="Aldolase"/>
    <property type="match status" value="1"/>
</dbReference>
<dbReference type="InterPro" id="IPR033919">
    <property type="entry name" value="TSA/FSA_arc/bac"/>
</dbReference>
<name>A0A380JAD4_STRDO</name>
<dbReference type="Gene3D" id="3.20.20.70">
    <property type="entry name" value="Aldolase class I"/>
    <property type="match status" value="1"/>
</dbReference>
<keyword evidence="5" id="KW-1185">Reference proteome</keyword>
<gene>
    <name evidence="4" type="primary">fsaA</name>
    <name evidence="4" type="ORF">NCTC11391_00016</name>
</gene>
<dbReference type="InterPro" id="IPR001585">
    <property type="entry name" value="TAL/FSA"/>
</dbReference>
<evidence type="ECO:0000256" key="2">
    <source>
        <dbReference type="ARBA" id="ARBA00022490"/>
    </source>
</evidence>
<dbReference type="OrthoDB" id="9807051at2"/>
<evidence type="ECO:0000313" key="5">
    <source>
        <dbReference type="Proteomes" id="UP000254082"/>
    </source>
</evidence>
<dbReference type="EC" id="4.1.2.-" evidence="4"/>
<dbReference type="CDD" id="cd00956">
    <property type="entry name" value="Transaldolase_FSA"/>
    <property type="match status" value="1"/>
</dbReference>
<dbReference type="InterPro" id="IPR018225">
    <property type="entry name" value="Transaldolase_AS"/>
</dbReference>
<dbReference type="PANTHER" id="PTHR10683:SF28">
    <property type="entry name" value="TRANSALDOLASE C"/>
    <property type="match status" value="1"/>
</dbReference>
<comment type="subcellular location">
    <subcellularLocation>
        <location evidence="1">Cytoplasm</location>
    </subcellularLocation>
</comment>
<dbReference type="GO" id="GO:0004801">
    <property type="term" value="F:transaldolase activity"/>
    <property type="evidence" value="ECO:0007669"/>
    <property type="project" value="UniProtKB-EC"/>
</dbReference>
<dbReference type="GO" id="GO:0005975">
    <property type="term" value="P:carbohydrate metabolic process"/>
    <property type="evidence" value="ECO:0007669"/>
    <property type="project" value="InterPro"/>
</dbReference>
<dbReference type="InterPro" id="IPR013785">
    <property type="entry name" value="Aldolase_TIM"/>
</dbReference>
<reference evidence="4 5" key="1">
    <citation type="submission" date="2018-06" db="EMBL/GenBank/DDBJ databases">
        <authorList>
            <consortium name="Pathogen Informatics"/>
            <person name="Doyle S."/>
        </authorList>
    </citation>
    <scope>NUCLEOTIDE SEQUENCE [LARGE SCALE GENOMIC DNA]</scope>
    <source>
        <strain evidence="5">NCTC 11391</strain>
    </source>
</reference>
<dbReference type="GO" id="GO:0016832">
    <property type="term" value="F:aldehyde-lyase activity"/>
    <property type="evidence" value="ECO:0007669"/>
    <property type="project" value="InterPro"/>
</dbReference>
<keyword evidence="3" id="KW-0704">Schiff base</keyword>
<dbReference type="Pfam" id="PF00923">
    <property type="entry name" value="TAL_FSA"/>
    <property type="match status" value="1"/>
</dbReference>
<keyword evidence="2" id="KW-0963">Cytoplasm</keyword>
<dbReference type="Proteomes" id="UP000254082">
    <property type="component" value="Unassembled WGS sequence"/>
</dbReference>
<organism evidence="4 5">
    <name type="scientific">Streptococcus downei MFe28</name>
    <dbReference type="NCBI Taxonomy" id="764290"/>
    <lineage>
        <taxon>Bacteria</taxon>
        <taxon>Bacillati</taxon>
        <taxon>Bacillota</taxon>
        <taxon>Bacilli</taxon>
        <taxon>Lactobacillales</taxon>
        <taxon>Streptococcaceae</taxon>
        <taxon>Streptococcus</taxon>
    </lineage>
</organism>
<evidence type="ECO:0000313" key="4">
    <source>
        <dbReference type="EMBL" id="SUN35045.1"/>
    </source>
</evidence>
<evidence type="ECO:0000256" key="1">
    <source>
        <dbReference type="ARBA" id="ARBA00004496"/>
    </source>
</evidence>
<dbReference type="PANTHER" id="PTHR10683">
    <property type="entry name" value="TRANSALDOLASE"/>
    <property type="match status" value="1"/>
</dbReference>
<proteinExistence type="predicted"/>
<dbReference type="AlphaFoldDB" id="A0A380JAD4"/>